<organism evidence="7 8">
    <name type="scientific">Nakamurella flava</name>
    <dbReference type="NCBI Taxonomy" id="2576308"/>
    <lineage>
        <taxon>Bacteria</taxon>
        <taxon>Bacillati</taxon>
        <taxon>Actinomycetota</taxon>
        <taxon>Actinomycetes</taxon>
        <taxon>Nakamurellales</taxon>
        <taxon>Nakamurellaceae</taxon>
        <taxon>Nakamurella</taxon>
    </lineage>
</organism>
<evidence type="ECO:0000256" key="3">
    <source>
        <dbReference type="ARBA" id="ARBA00022833"/>
    </source>
</evidence>
<dbReference type="PROSITE" id="PS51128">
    <property type="entry name" value="ZF_DKSA_2"/>
    <property type="match status" value="1"/>
</dbReference>
<keyword evidence="8" id="KW-1185">Reference proteome</keyword>
<proteinExistence type="predicted"/>
<evidence type="ECO:0000259" key="6">
    <source>
        <dbReference type="Pfam" id="PF01258"/>
    </source>
</evidence>
<sequence length="121" mass="13424">MQDDVEGNQGGDRARLEQQQVELTAELAVHQRALRQVRQLRADRSDDDEHDPEGAPLSAEWSRIERAHRAVEERLLAVRAALTSVADGRYGICERCGEPIPAGRLEVRPTATRCVACAAVR</sequence>
<dbReference type="Gene3D" id="1.20.120.910">
    <property type="entry name" value="DksA, coiled-coil domain"/>
    <property type="match status" value="1"/>
</dbReference>
<dbReference type="SUPFAM" id="SSF57716">
    <property type="entry name" value="Glucocorticoid receptor-like (DNA-binding domain)"/>
    <property type="match status" value="1"/>
</dbReference>
<dbReference type="EMBL" id="SZZH01000003">
    <property type="protein sequence ID" value="TKV58876.1"/>
    <property type="molecule type" value="Genomic_DNA"/>
</dbReference>
<dbReference type="PROSITE" id="PS01102">
    <property type="entry name" value="ZF_DKSA_1"/>
    <property type="match status" value="1"/>
</dbReference>
<dbReference type="PRINTS" id="PR00618">
    <property type="entry name" value="DKSAZNFINGER"/>
</dbReference>
<comment type="caution">
    <text evidence="7">The sequence shown here is derived from an EMBL/GenBank/DDBJ whole genome shotgun (WGS) entry which is preliminary data.</text>
</comment>
<evidence type="ECO:0000256" key="4">
    <source>
        <dbReference type="PROSITE-ProRule" id="PRU00510"/>
    </source>
</evidence>
<feature type="region of interest" description="Disordered" evidence="5">
    <location>
        <begin position="39"/>
        <end position="62"/>
    </location>
</feature>
<evidence type="ECO:0000256" key="2">
    <source>
        <dbReference type="ARBA" id="ARBA00022771"/>
    </source>
</evidence>
<dbReference type="AlphaFoldDB" id="A0A4U6QFS7"/>
<evidence type="ECO:0000256" key="5">
    <source>
        <dbReference type="SAM" id="MobiDB-lite"/>
    </source>
</evidence>
<protein>
    <submittedName>
        <fullName evidence="7">Molecular chaperone DnaK</fullName>
    </submittedName>
</protein>
<feature type="zinc finger region" description="dksA C4-type" evidence="4">
    <location>
        <begin position="93"/>
        <end position="117"/>
    </location>
</feature>
<keyword evidence="1" id="KW-0479">Metal-binding</keyword>
<dbReference type="PANTHER" id="PTHR33823:SF4">
    <property type="entry name" value="GENERAL STRESS PROTEIN 16O"/>
    <property type="match status" value="1"/>
</dbReference>
<dbReference type="InterPro" id="IPR000962">
    <property type="entry name" value="Znf_DskA_TraR"/>
</dbReference>
<accession>A0A4U6QFS7</accession>
<dbReference type="GO" id="GO:0008270">
    <property type="term" value="F:zinc ion binding"/>
    <property type="evidence" value="ECO:0007669"/>
    <property type="project" value="UniProtKB-KW"/>
</dbReference>
<dbReference type="OrthoDB" id="1121111at2"/>
<dbReference type="Pfam" id="PF01258">
    <property type="entry name" value="zf-dskA_traR"/>
    <property type="match status" value="1"/>
</dbReference>
<dbReference type="InterPro" id="IPR020460">
    <property type="entry name" value="Znf_C4-type_bac"/>
</dbReference>
<evidence type="ECO:0000256" key="1">
    <source>
        <dbReference type="ARBA" id="ARBA00022723"/>
    </source>
</evidence>
<gene>
    <name evidence="7" type="ORF">FDO65_15385</name>
</gene>
<dbReference type="PANTHER" id="PTHR33823">
    <property type="entry name" value="RNA POLYMERASE-BINDING TRANSCRIPTION FACTOR DKSA-RELATED"/>
    <property type="match status" value="1"/>
</dbReference>
<keyword evidence="3" id="KW-0862">Zinc</keyword>
<dbReference type="Proteomes" id="UP000306985">
    <property type="component" value="Unassembled WGS sequence"/>
</dbReference>
<dbReference type="RefSeq" id="WP_137450536.1">
    <property type="nucleotide sequence ID" value="NZ_SZZH01000003.1"/>
</dbReference>
<dbReference type="InterPro" id="IPR020458">
    <property type="entry name" value="Znf_DskA_TraR_CS"/>
</dbReference>
<reference evidence="7 8" key="1">
    <citation type="submission" date="2019-05" db="EMBL/GenBank/DDBJ databases">
        <title>Nakamurella sp. N5BH11, whole genome shotgun sequence.</title>
        <authorList>
            <person name="Tuo L."/>
        </authorList>
    </citation>
    <scope>NUCLEOTIDE SEQUENCE [LARGE SCALE GENOMIC DNA]</scope>
    <source>
        <strain evidence="7 8">N5BH11</strain>
    </source>
</reference>
<feature type="domain" description="Zinc finger DksA/TraR C4-type" evidence="6">
    <location>
        <begin position="88"/>
        <end position="120"/>
    </location>
</feature>
<name>A0A4U6QFS7_9ACTN</name>
<evidence type="ECO:0000313" key="7">
    <source>
        <dbReference type="EMBL" id="TKV58876.1"/>
    </source>
</evidence>
<keyword evidence="2" id="KW-0863">Zinc-finger</keyword>
<evidence type="ECO:0000313" key="8">
    <source>
        <dbReference type="Proteomes" id="UP000306985"/>
    </source>
</evidence>